<dbReference type="RefSeq" id="WP_197660997.1">
    <property type="nucleotide sequence ID" value="NZ_JAEAGR010000006.1"/>
</dbReference>
<dbReference type="AlphaFoldDB" id="A0A8J7HDH7"/>
<dbReference type="SUPFAM" id="SSF52242">
    <property type="entry name" value="Cobalamin (vitamin B12)-binding domain"/>
    <property type="match status" value="1"/>
</dbReference>
<evidence type="ECO:0000313" key="3">
    <source>
        <dbReference type="Proteomes" id="UP000623269"/>
    </source>
</evidence>
<dbReference type="PROSITE" id="PS51332">
    <property type="entry name" value="B12_BINDING"/>
    <property type="match status" value="1"/>
</dbReference>
<protein>
    <submittedName>
        <fullName evidence="2">Cobalamin B12-binding domain-containing protein</fullName>
    </submittedName>
</protein>
<reference evidence="2" key="1">
    <citation type="submission" date="2020-12" db="EMBL/GenBank/DDBJ databases">
        <title>M. sibirica DSM 26468T genome.</title>
        <authorList>
            <person name="Thieme N."/>
            <person name="Rettenmaier R."/>
            <person name="Zverlov V."/>
            <person name="Liebl W."/>
        </authorList>
    </citation>
    <scope>NUCLEOTIDE SEQUENCE</scope>
    <source>
        <strain evidence="2">DSM 26468</strain>
    </source>
</reference>
<dbReference type="GO" id="GO:0046872">
    <property type="term" value="F:metal ion binding"/>
    <property type="evidence" value="ECO:0007669"/>
    <property type="project" value="InterPro"/>
</dbReference>
<dbReference type="Gene3D" id="3.40.50.280">
    <property type="entry name" value="Cobalamin-binding domain"/>
    <property type="match status" value="1"/>
</dbReference>
<organism evidence="2 3">
    <name type="scientific">Mobilitalea sibirica</name>
    <dbReference type="NCBI Taxonomy" id="1462919"/>
    <lineage>
        <taxon>Bacteria</taxon>
        <taxon>Bacillati</taxon>
        <taxon>Bacillota</taxon>
        <taxon>Clostridia</taxon>
        <taxon>Lachnospirales</taxon>
        <taxon>Lachnospiraceae</taxon>
        <taxon>Mobilitalea</taxon>
    </lineage>
</organism>
<dbReference type="Pfam" id="PF02310">
    <property type="entry name" value="B12-binding"/>
    <property type="match status" value="1"/>
</dbReference>
<name>A0A8J7HDH7_9FIRM</name>
<sequence length="219" mass="25431">MEQILREFEVYFEEEDKEKAVQYVLKKLQDKEIDVINLYSNVLTPLLNNMKCRMEDQSIRIWKEHVKTAIIRTIVECSYPYVIEKRDLINQPKRGNVTVLCPPDEYHDLGARMVADFFTICGYNAIFVGSATPYRDFYNAIPLIKPEVVAISVSNYYNLVSAKRMIDEIKKVVNYPLKIMVGGYAFHDDEISKLKTVGADYYAKTFTEILKLTEDEVSI</sequence>
<evidence type="ECO:0000313" key="2">
    <source>
        <dbReference type="EMBL" id="MBH1940774.1"/>
    </source>
</evidence>
<dbReference type="InterPro" id="IPR036724">
    <property type="entry name" value="Cobalamin-bd_sf"/>
</dbReference>
<dbReference type="InterPro" id="IPR036594">
    <property type="entry name" value="Meth_synthase_dom"/>
</dbReference>
<dbReference type="CDD" id="cd02065">
    <property type="entry name" value="B12-binding_like"/>
    <property type="match status" value="1"/>
</dbReference>
<dbReference type="Proteomes" id="UP000623269">
    <property type="component" value="Unassembled WGS sequence"/>
</dbReference>
<feature type="domain" description="B12-binding" evidence="1">
    <location>
        <begin position="94"/>
        <end position="219"/>
    </location>
</feature>
<proteinExistence type="predicted"/>
<accession>A0A8J7HDH7</accession>
<dbReference type="EMBL" id="JAEAGR010000006">
    <property type="protein sequence ID" value="MBH1940774.1"/>
    <property type="molecule type" value="Genomic_DNA"/>
</dbReference>
<dbReference type="GO" id="GO:0031419">
    <property type="term" value="F:cobalamin binding"/>
    <property type="evidence" value="ECO:0007669"/>
    <property type="project" value="InterPro"/>
</dbReference>
<evidence type="ECO:0000259" key="1">
    <source>
        <dbReference type="PROSITE" id="PS51332"/>
    </source>
</evidence>
<comment type="caution">
    <text evidence="2">The sequence shown here is derived from an EMBL/GenBank/DDBJ whole genome shotgun (WGS) entry which is preliminary data.</text>
</comment>
<gene>
    <name evidence="2" type="ORF">I5677_07730</name>
</gene>
<dbReference type="InterPro" id="IPR006158">
    <property type="entry name" value="Cobalamin-bd"/>
</dbReference>
<keyword evidence="3" id="KW-1185">Reference proteome</keyword>
<dbReference type="Gene3D" id="1.10.1240.10">
    <property type="entry name" value="Methionine synthase domain"/>
    <property type="match status" value="1"/>
</dbReference>